<dbReference type="EMBL" id="JALLPJ020000009">
    <property type="protein sequence ID" value="KAL3805252.1"/>
    <property type="molecule type" value="Genomic_DNA"/>
</dbReference>
<evidence type="ECO:0000313" key="2">
    <source>
        <dbReference type="Proteomes" id="UP001530400"/>
    </source>
</evidence>
<organism evidence="1 2">
    <name type="scientific">Cyclotella atomus</name>
    <dbReference type="NCBI Taxonomy" id="382360"/>
    <lineage>
        <taxon>Eukaryota</taxon>
        <taxon>Sar</taxon>
        <taxon>Stramenopiles</taxon>
        <taxon>Ochrophyta</taxon>
        <taxon>Bacillariophyta</taxon>
        <taxon>Coscinodiscophyceae</taxon>
        <taxon>Thalassiosirophycidae</taxon>
        <taxon>Stephanodiscales</taxon>
        <taxon>Stephanodiscaceae</taxon>
        <taxon>Cyclotella</taxon>
    </lineage>
</organism>
<proteinExistence type="predicted"/>
<reference evidence="1 2" key="1">
    <citation type="submission" date="2024-10" db="EMBL/GenBank/DDBJ databases">
        <title>Updated reference genomes for cyclostephanoid diatoms.</title>
        <authorList>
            <person name="Roberts W.R."/>
            <person name="Alverson A.J."/>
        </authorList>
    </citation>
    <scope>NUCLEOTIDE SEQUENCE [LARGE SCALE GENOMIC DNA]</scope>
    <source>
        <strain evidence="1 2">AJA010-31</strain>
    </source>
</reference>
<comment type="caution">
    <text evidence="1">The sequence shown here is derived from an EMBL/GenBank/DDBJ whole genome shotgun (WGS) entry which is preliminary data.</text>
</comment>
<dbReference type="Proteomes" id="UP001530400">
    <property type="component" value="Unassembled WGS sequence"/>
</dbReference>
<name>A0ABD3QYY7_9STRA</name>
<sequence>MTLPTGALEKILDAIYERLPRVRRVSSYCLPRNIRGKSVAALTKLREKGLSLVYIGCWNKGSVMILIGLGGKSLSTQHALHSASLCNEVQPEYLSLLTVSFPRGKARVEEGYSNLFADASSQSSFEEVSVMKSLEEIRVFLNAIDIPRDGKTIFRSDHASNYLVLKGRLGRDKDRLLTELQSVLDGDDTNIRPEWSRGL</sequence>
<accession>A0ABD3QYY7</accession>
<keyword evidence="2" id="KW-1185">Reference proteome</keyword>
<protein>
    <recommendedName>
        <fullName evidence="3">LAGLIDADG homing endonuclease</fullName>
    </recommendedName>
</protein>
<gene>
    <name evidence="1" type="ORF">ACHAWO_009054</name>
</gene>
<evidence type="ECO:0000313" key="1">
    <source>
        <dbReference type="EMBL" id="KAL3805252.1"/>
    </source>
</evidence>
<evidence type="ECO:0008006" key="3">
    <source>
        <dbReference type="Google" id="ProtNLM"/>
    </source>
</evidence>
<dbReference type="AlphaFoldDB" id="A0ABD3QYY7"/>